<accession>A0A0J8B8U1</accession>
<dbReference type="EMBL" id="KQ090323">
    <property type="protein sequence ID" value="KMS97391.1"/>
    <property type="molecule type" value="Genomic_DNA"/>
</dbReference>
<gene>
    <name evidence="2" type="ORF">BVRB_6g155600</name>
</gene>
<feature type="compositionally biased region" description="Basic and acidic residues" evidence="1">
    <location>
        <begin position="10"/>
        <end position="29"/>
    </location>
</feature>
<evidence type="ECO:0000256" key="1">
    <source>
        <dbReference type="SAM" id="MobiDB-lite"/>
    </source>
</evidence>
<name>A0A0J8B8U1_BETVV</name>
<feature type="compositionally biased region" description="Polar residues" evidence="1">
    <location>
        <begin position="78"/>
        <end position="89"/>
    </location>
</feature>
<evidence type="ECO:0000313" key="2">
    <source>
        <dbReference type="EMBL" id="KMS97391.1"/>
    </source>
</evidence>
<proteinExistence type="predicted"/>
<keyword evidence="3" id="KW-1185">Reference proteome</keyword>
<protein>
    <submittedName>
        <fullName evidence="2">Uncharacterized protein</fullName>
    </submittedName>
</protein>
<sequence length="99" mass="10189">MGGGRVSPGKRGDFGGWEGDRGGGRAKDEEGAEPGSPHNSHREEESGPAQNQVAQEVREGDSDSDAHPHEDDADETTMETGSPAQNNNETGGTSTGTGL</sequence>
<organism evidence="2 3">
    <name type="scientific">Beta vulgaris subsp. vulgaris</name>
    <name type="common">Beet</name>
    <dbReference type="NCBI Taxonomy" id="3555"/>
    <lineage>
        <taxon>Eukaryota</taxon>
        <taxon>Viridiplantae</taxon>
        <taxon>Streptophyta</taxon>
        <taxon>Embryophyta</taxon>
        <taxon>Tracheophyta</taxon>
        <taxon>Spermatophyta</taxon>
        <taxon>Magnoliopsida</taxon>
        <taxon>eudicotyledons</taxon>
        <taxon>Gunneridae</taxon>
        <taxon>Pentapetalae</taxon>
        <taxon>Caryophyllales</taxon>
        <taxon>Chenopodiaceae</taxon>
        <taxon>Betoideae</taxon>
        <taxon>Beta</taxon>
    </lineage>
</organism>
<dbReference type="Proteomes" id="UP000035740">
    <property type="component" value="Unassembled WGS sequence"/>
</dbReference>
<dbReference type="Gramene" id="KMS97391">
    <property type="protein sequence ID" value="KMS97391"/>
    <property type="gene ID" value="BVRB_6g155600"/>
</dbReference>
<evidence type="ECO:0000313" key="3">
    <source>
        <dbReference type="Proteomes" id="UP000035740"/>
    </source>
</evidence>
<feature type="region of interest" description="Disordered" evidence="1">
    <location>
        <begin position="1"/>
        <end position="99"/>
    </location>
</feature>
<feature type="compositionally biased region" description="Basic and acidic residues" evidence="1">
    <location>
        <begin position="56"/>
        <end position="70"/>
    </location>
</feature>
<reference evidence="2 3" key="1">
    <citation type="journal article" date="2014" name="Nature">
        <title>The genome of the recently domesticated crop plant sugar beet (Beta vulgaris).</title>
        <authorList>
            <person name="Dohm J.C."/>
            <person name="Minoche A.E."/>
            <person name="Holtgrawe D."/>
            <person name="Capella-Gutierrez S."/>
            <person name="Zakrzewski F."/>
            <person name="Tafer H."/>
            <person name="Rupp O."/>
            <person name="Sorensen T.R."/>
            <person name="Stracke R."/>
            <person name="Reinhardt R."/>
            <person name="Goesmann A."/>
            <person name="Kraft T."/>
            <person name="Schulz B."/>
            <person name="Stadler P.F."/>
            <person name="Schmidt T."/>
            <person name="Gabaldon T."/>
            <person name="Lehrach H."/>
            <person name="Weisshaar B."/>
            <person name="Himmelbauer H."/>
        </authorList>
    </citation>
    <scope>NUCLEOTIDE SEQUENCE [LARGE SCALE GENOMIC DNA]</scope>
    <source>
        <tissue evidence="2">Taproot</tissue>
    </source>
</reference>
<dbReference type="AlphaFoldDB" id="A0A0J8B8U1"/>